<dbReference type="EMBL" id="CM042060">
    <property type="protein sequence ID" value="KAI3678435.1"/>
    <property type="molecule type" value="Genomic_DNA"/>
</dbReference>
<evidence type="ECO:0000313" key="1">
    <source>
        <dbReference type="EMBL" id="KAI3678435.1"/>
    </source>
</evidence>
<accession>A0ACB8Y4V1</accession>
<organism evidence="1 2">
    <name type="scientific">Arctium lappa</name>
    <name type="common">Greater burdock</name>
    <name type="synonym">Lappa major</name>
    <dbReference type="NCBI Taxonomy" id="4217"/>
    <lineage>
        <taxon>Eukaryota</taxon>
        <taxon>Viridiplantae</taxon>
        <taxon>Streptophyta</taxon>
        <taxon>Embryophyta</taxon>
        <taxon>Tracheophyta</taxon>
        <taxon>Spermatophyta</taxon>
        <taxon>Magnoliopsida</taxon>
        <taxon>eudicotyledons</taxon>
        <taxon>Gunneridae</taxon>
        <taxon>Pentapetalae</taxon>
        <taxon>asterids</taxon>
        <taxon>campanulids</taxon>
        <taxon>Asterales</taxon>
        <taxon>Asteraceae</taxon>
        <taxon>Carduoideae</taxon>
        <taxon>Cardueae</taxon>
        <taxon>Arctiinae</taxon>
        <taxon>Arctium</taxon>
    </lineage>
</organism>
<sequence>MFTLKMDLTCFPSFVISLSLSNGITLSPMILSLLSTFTYFIFPFAGRPIPFHSGQTFLVESLFQVKFNMI</sequence>
<protein>
    <submittedName>
        <fullName evidence="1">Uncharacterized protein</fullName>
    </submittedName>
</protein>
<keyword evidence="2" id="KW-1185">Reference proteome</keyword>
<reference evidence="1 2" key="2">
    <citation type="journal article" date="2022" name="Mol. Ecol. Resour.">
        <title>The genomes of chicory, endive, great burdock and yacon provide insights into Asteraceae paleo-polyploidization history and plant inulin production.</title>
        <authorList>
            <person name="Fan W."/>
            <person name="Wang S."/>
            <person name="Wang H."/>
            <person name="Wang A."/>
            <person name="Jiang F."/>
            <person name="Liu H."/>
            <person name="Zhao H."/>
            <person name="Xu D."/>
            <person name="Zhang Y."/>
        </authorList>
    </citation>
    <scope>NUCLEOTIDE SEQUENCE [LARGE SCALE GENOMIC DNA]</scope>
    <source>
        <strain evidence="2">cv. Niubang</strain>
    </source>
</reference>
<comment type="caution">
    <text evidence="1">The sequence shown here is derived from an EMBL/GenBank/DDBJ whole genome shotgun (WGS) entry which is preliminary data.</text>
</comment>
<dbReference type="Proteomes" id="UP001055879">
    <property type="component" value="Linkage Group LG14"/>
</dbReference>
<evidence type="ECO:0000313" key="2">
    <source>
        <dbReference type="Proteomes" id="UP001055879"/>
    </source>
</evidence>
<proteinExistence type="predicted"/>
<name>A0ACB8Y4V1_ARCLA</name>
<reference evidence="2" key="1">
    <citation type="journal article" date="2022" name="Mol. Ecol. Resour.">
        <title>The genomes of chicory, endive, great burdock and yacon provide insights into Asteraceae palaeo-polyploidization history and plant inulin production.</title>
        <authorList>
            <person name="Fan W."/>
            <person name="Wang S."/>
            <person name="Wang H."/>
            <person name="Wang A."/>
            <person name="Jiang F."/>
            <person name="Liu H."/>
            <person name="Zhao H."/>
            <person name="Xu D."/>
            <person name="Zhang Y."/>
        </authorList>
    </citation>
    <scope>NUCLEOTIDE SEQUENCE [LARGE SCALE GENOMIC DNA]</scope>
    <source>
        <strain evidence="2">cv. Niubang</strain>
    </source>
</reference>
<gene>
    <name evidence="1" type="ORF">L6452_37727</name>
</gene>